<comment type="caution">
    <text evidence="8">The sequence shown here is derived from an EMBL/GenBank/DDBJ whole genome shotgun (WGS) entry which is preliminary data.</text>
</comment>
<dbReference type="SUPFAM" id="SSF75304">
    <property type="entry name" value="Amidase signature (AS) enzymes"/>
    <property type="match status" value="1"/>
</dbReference>
<proteinExistence type="inferred from homology"/>
<feature type="active site" description="Charge relay system" evidence="5">
    <location>
        <position position="208"/>
    </location>
</feature>
<keyword evidence="4" id="KW-0378">Hydrolase</keyword>
<feature type="binding site" evidence="6">
    <location>
        <begin position="229"/>
        <end position="232"/>
    </location>
    <ligand>
        <name>substrate</name>
    </ligand>
</feature>
<dbReference type="PIRSF" id="PIRSF001221">
    <property type="entry name" value="Amidase_fungi"/>
    <property type="match status" value="1"/>
</dbReference>
<comment type="similarity">
    <text evidence="2">Belongs to the amidase family.</text>
</comment>
<dbReference type="RefSeq" id="XP_007720191.1">
    <property type="nucleotide sequence ID" value="XM_007722001.1"/>
</dbReference>
<dbReference type="EMBL" id="AMWN01000001">
    <property type="protein sequence ID" value="EXJ95962.1"/>
    <property type="molecule type" value="Genomic_DNA"/>
</dbReference>
<dbReference type="Proteomes" id="UP000019484">
    <property type="component" value="Unassembled WGS sequence"/>
</dbReference>
<protein>
    <recommendedName>
        <fullName evidence="3">amidase</fullName>
        <ecNumber evidence="3">3.5.1.4</ecNumber>
    </recommendedName>
</protein>
<dbReference type="InterPro" id="IPR023631">
    <property type="entry name" value="Amidase_dom"/>
</dbReference>
<accession>W9YSU5</accession>
<dbReference type="AlphaFoldDB" id="W9YSU5"/>
<dbReference type="OrthoDB" id="6428749at2759"/>
<dbReference type="Pfam" id="PF01425">
    <property type="entry name" value="Amidase"/>
    <property type="match status" value="1"/>
</dbReference>
<name>W9YSU5_9EURO</name>
<dbReference type="PROSITE" id="PS00571">
    <property type="entry name" value="AMIDASES"/>
    <property type="match status" value="1"/>
</dbReference>
<evidence type="ECO:0000313" key="8">
    <source>
        <dbReference type="EMBL" id="EXJ95962.1"/>
    </source>
</evidence>
<feature type="active site" description="Charge relay system" evidence="5">
    <location>
        <position position="133"/>
    </location>
</feature>
<feature type="domain" description="Amidase" evidence="7">
    <location>
        <begin position="77"/>
        <end position="570"/>
    </location>
</feature>
<reference evidence="8 9" key="1">
    <citation type="submission" date="2013-03" db="EMBL/GenBank/DDBJ databases">
        <title>The Genome Sequence of Capronia coronata CBS 617.96.</title>
        <authorList>
            <consortium name="The Broad Institute Genomics Platform"/>
            <person name="Cuomo C."/>
            <person name="de Hoog S."/>
            <person name="Gorbushina A."/>
            <person name="Walker B."/>
            <person name="Young S.K."/>
            <person name="Zeng Q."/>
            <person name="Gargeya S."/>
            <person name="Fitzgerald M."/>
            <person name="Haas B."/>
            <person name="Abouelleil A."/>
            <person name="Allen A.W."/>
            <person name="Alvarado L."/>
            <person name="Arachchi H.M."/>
            <person name="Berlin A.M."/>
            <person name="Chapman S.B."/>
            <person name="Gainer-Dewar J."/>
            <person name="Goldberg J."/>
            <person name="Griggs A."/>
            <person name="Gujja S."/>
            <person name="Hansen M."/>
            <person name="Howarth C."/>
            <person name="Imamovic A."/>
            <person name="Ireland A."/>
            <person name="Larimer J."/>
            <person name="McCowan C."/>
            <person name="Murphy C."/>
            <person name="Pearson M."/>
            <person name="Poon T.W."/>
            <person name="Priest M."/>
            <person name="Roberts A."/>
            <person name="Saif S."/>
            <person name="Shea T."/>
            <person name="Sisk P."/>
            <person name="Sykes S."/>
            <person name="Wortman J."/>
            <person name="Nusbaum C."/>
            <person name="Birren B."/>
        </authorList>
    </citation>
    <scope>NUCLEOTIDE SEQUENCE [LARGE SCALE GENOMIC DNA]</scope>
    <source>
        <strain evidence="8 9">CBS 617.96</strain>
    </source>
</reference>
<feature type="binding site" evidence="6">
    <location>
        <position position="208"/>
    </location>
    <ligand>
        <name>substrate</name>
    </ligand>
</feature>
<feature type="binding site" evidence="6">
    <location>
        <position position="182"/>
    </location>
    <ligand>
        <name>substrate</name>
    </ligand>
</feature>
<gene>
    <name evidence="8" type="ORF">A1O1_01087</name>
</gene>
<dbReference type="GeneID" id="19155990"/>
<dbReference type="EC" id="3.5.1.4" evidence="3"/>
<feature type="active site" description="Acyl-ester intermediate" evidence="5">
    <location>
        <position position="232"/>
    </location>
</feature>
<organism evidence="8 9">
    <name type="scientific">Capronia coronata CBS 617.96</name>
    <dbReference type="NCBI Taxonomy" id="1182541"/>
    <lineage>
        <taxon>Eukaryota</taxon>
        <taxon>Fungi</taxon>
        <taxon>Dikarya</taxon>
        <taxon>Ascomycota</taxon>
        <taxon>Pezizomycotina</taxon>
        <taxon>Eurotiomycetes</taxon>
        <taxon>Chaetothyriomycetidae</taxon>
        <taxon>Chaetothyriales</taxon>
        <taxon>Herpotrichiellaceae</taxon>
        <taxon>Capronia</taxon>
    </lineage>
</organism>
<dbReference type="Gene3D" id="3.90.1300.10">
    <property type="entry name" value="Amidase signature (AS) domain"/>
    <property type="match status" value="1"/>
</dbReference>
<keyword evidence="9" id="KW-1185">Reference proteome</keyword>
<dbReference type="InterPro" id="IPR020556">
    <property type="entry name" value="Amidase_CS"/>
</dbReference>
<evidence type="ECO:0000256" key="3">
    <source>
        <dbReference type="ARBA" id="ARBA00012922"/>
    </source>
</evidence>
<evidence type="ECO:0000313" key="9">
    <source>
        <dbReference type="Proteomes" id="UP000019484"/>
    </source>
</evidence>
<evidence type="ECO:0000256" key="2">
    <source>
        <dbReference type="ARBA" id="ARBA00009199"/>
    </source>
</evidence>
<dbReference type="GO" id="GO:0004040">
    <property type="term" value="F:amidase activity"/>
    <property type="evidence" value="ECO:0007669"/>
    <property type="project" value="UniProtKB-EC"/>
</dbReference>
<comment type="catalytic activity">
    <reaction evidence="1">
        <text>a monocarboxylic acid amide + H2O = a monocarboxylate + NH4(+)</text>
        <dbReference type="Rhea" id="RHEA:12020"/>
        <dbReference type="ChEBI" id="CHEBI:15377"/>
        <dbReference type="ChEBI" id="CHEBI:28938"/>
        <dbReference type="ChEBI" id="CHEBI:35757"/>
        <dbReference type="ChEBI" id="CHEBI:83628"/>
        <dbReference type="EC" id="3.5.1.4"/>
    </reaction>
</comment>
<evidence type="ECO:0000256" key="5">
    <source>
        <dbReference type="PIRSR" id="PIRSR001221-1"/>
    </source>
</evidence>
<dbReference type="STRING" id="1182541.W9YSU5"/>
<dbReference type="PANTHER" id="PTHR46072:SF4">
    <property type="entry name" value="AMIDASE C550.07-RELATED"/>
    <property type="match status" value="1"/>
</dbReference>
<evidence type="ECO:0000256" key="4">
    <source>
        <dbReference type="ARBA" id="ARBA00022801"/>
    </source>
</evidence>
<evidence type="ECO:0000256" key="1">
    <source>
        <dbReference type="ARBA" id="ARBA00001311"/>
    </source>
</evidence>
<dbReference type="HOGENOM" id="CLU_009600_9_2_1"/>
<dbReference type="eggNOG" id="KOG1212">
    <property type="taxonomic scope" value="Eukaryota"/>
</dbReference>
<sequence length="591" mass="65135">MVKAPWQEVAKQAQLLRDKSIDQIQPPVPEVPSPAELPLNVTSIPRKLLDEAELKITESPPEELLKSLASGELSSVDVTTAFLRRAGIAQKLTNCVTEVLPHQAIQRAKYLDEYLATQKKPIGPLHGLPISVKEHIGMKGLTHTGGFVGWWDHVAPEDAHILQLLQNAGCVLYVRTTEPQCLMHLETSNNLYGVTVNPYNRTLTPGGSSGGEGALIGLKGSPLGIGTDIGGSIRAPAANCGIWGFRPSSYRLPTGGLTAPMAGQEQIVGVIGPLSASFEGCHIFIKTLIDQKPWLDDPSLLPMPWKFTPASQKEDSVGDSYLRKPDGSKKLKIGVLWSDGVVKPHPPVIRALRDLTSKLQANKSDTTIEFVDWQPYRHDQAWEIISSLYFADGATQDRAAIAESGEPWLPLTEFIINEQPGVPKREYSISEVWQLTLQREEYRAAYAKVWNESSKAKVWGDSASAKDTTSPGPEHDYPVDVILCPVGPGAAPPLNHARYWGYTSQWNLLDYPAMVFPVTQVDPALDQPEKDYTPLNAQDEWNHKLYSPDKYVDAPVSLQLVGRRYDDEKVFEAMEVIKSVVGGQLPLEPFR</sequence>
<dbReference type="InterPro" id="IPR036928">
    <property type="entry name" value="AS_sf"/>
</dbReference>
<evidence type="ECO:0000256" key="6">
    <source>
        <dbReference type="PIRSR" id="PIRSR001221-2"/>
    </source>
</evidence>
<evidence type="ECO:0000259" key="7">
    <source>
        <dbReference type="Pfam" id="PF01425"/>
    </source>
</evidence>
<dbReference type="PANTHER" id="PTHR46072">
    <property type="entry name" value="AMIDASE-RELATED-RELATED"/>
    <property type="match status" value="1"/>
</dbReference>